<reference evidence="2 3" key="1">
    <citation type="submission" date="2017-05" db="EMBL/GenBank/DDBJ databases">
        <authorList>
            <person name="Varghese N."/>
            <person name="Submissions S."/>
        </authorList>
    </citation>
    <scope>NUCLEOTIDE SEQUENCE [LARGE SCALE GENOMIC DNA]</scope>
    <source>
        <strain evidence="2 3">DSM 26001</strain>
    </source>
</reference>
<proteinExistence type="predicted"/>
<comment type="caution">
    <text evidence="2">The sequence shown here is derived from an EMBL/GenBank/DDBJ whole genome shotgun (WGS) entry which is preliminary data.</text>
</comment>
<name>A0ABY1Q256_9BURK</name>
<sequence length="457" mass="44650">MKYARFSRHSPAAGCRRLRLSRLSRLALAALALLGAASAHALTAAGASISNQATATYTDAASTARTVSSNTVVTVVQQVGSLTMSVNGAKNAAPGAQVSYPHTITNTGNGPDSFLLSATNSGAFAHAGVLFYADANGDGVADNATPIVATDSIAAGATYKFVAVATVPANAPANAANSIVVTAASVYAPGSTATNTDTTTASAVSTVDITGNAPGAGAPGAGAGPEVTPTITNAVNPGGTTRYTLYLNNGGNAPDTFNLQASTDGSFGATTLPPGWTVVFKDAAGSVITSSTVPAGGNSLVYADVTPPGGAVAAASDLYFRAAGTTSGASDRLHVAAVVLPAAGQVALVKSQALDANCDGIADTPFVLVNITVGAVPGACIRYQIAASNVSGSNVTALVITDPTPGSTTYHAARAASVTLGTVTAPAGGSAGNVQATVGTLAPAQSAVLEFGVRINP</sequence>
<evidence type="ECO:0000313" key="2">
    <source>
        <dbReference type="EMBL" id="SMP56014.1"/>
    </source>
</evidence>
<feature type="signal peptide" evidence="1">
    <location>
        <begin position="1"/>
        <end position="41"/>
    </location>
</feature>
<accession>A0ABY1Q256</accession>
<evidence type="ECO:0000313" key="3">
    <source>
        <dbReference type="Proteomes" id="UP001158049"/>
    </source>
</evidence>
<keyword evidence="1" id="KW-0732">Signal</keyword>
<dbReference type="EMBL" id="FXUL01000004">
    <property type="protein sequence ID" value="SMP56014.1"/>
    <property type="molecule type" value="Genomic_DNA"/>
</dbReference>
<gene>
    <name evidence="2" type="ORF">SAMN06295970_104278</name>
</gene>
<evidence type="ECO:0000256" key="1">
    <source>
        <dbReference type="SAM" id="SignalP"/>
    </source>
</evidence>
<keyword evidence="3" id="KW-1185">Reference proteome</keyword>
<protein>
    <submittedName>
        <fullName evidence="2">Conserved repeat domain-containing protein</fullName>
    </submittedName>
</protein>
<organism evidence="2 3">
    <name type="scientific">Noviherbaspirillum suwonense</name>
    <dbReference type="NCBI Taxonomy" id="1224511"/>
    <lineage>
        <taxon>Bacteria</taxon>
        <taxon>Pseudomonadati</taxon>
        <taxon>Pseudomonadota</taxon>
        <taxon>Betaproteobacteria</taxon>
        <taxon>Burkholderiales</taxon>
        <taxon>Oxalobacteraceae</taxon>
        <taxon>Noviherbaspirillum</taxon>
    </lineage>
</organism>
<dbReference type="RefSeq" id="WP_283441838.1">
    <property type="nucleotide sequence ID" value="NZ_FXUL01000004.1"/>
</dbReference>
<feature type="chain" id="PRO_5046681505" evidence="1">
    <location>
        <begin position="42"/>
        <end position="457"/>
    </location>
</feature>
<dbReference type="Proteomes" id="UP001158049">
    <property type="component" value="Unassembled WGS sequence"/>
</dbReference>